<dbReference type="InterPro" id="IPR006026">
    <property type="entry name" value="Peptidase_Metallo"/>
</dbReference>
<feature type="region of interest" description="Disordered" evidence="2">
    <location>
        <begin position="626"/>
        <end position="655"/>
    </location>
</feature>
<proteinExistence type="predicted"/>
<feature type="binding site" evidence="1">
    <location>
        <position position="520"/>
    </location>
    <ligand>
        <name>Zn(2+)</name>
        <dbReference type="ChEBI" id="CHEBI:29105"/>
        <note>catalytic</note>
    </ligand>
</feature>
<feature type="binding site" evidence="1">
    <location>
        <position position="510"/>
    </location>
    <ligand>
        <name>Zn(2+)</name>
        <dbReference type="ChEBI" id="CHEBI:29105"/>
        <note>catalytic</note>
    </ligand>
</feature>
<dbReference type="Pfam" id="PF01400">
    <property type="entry name" value="Astacin"/>
    <property type="match status" value="1"/>
</dbReference>
<dbReference type="InterPro" id="IPR001506">
    <property type="entry name" value="Peptidase_M12A"/>
</dbReference>
<dbReference type="PROSITE" id="PS51864">
    <property type="entry name" value="ASTACIN"/>
    <property type="match status" value="1"/>
</dbReference>
<evidence type="ECO:0000313" key="6">
    <source>
        <dbReference type="Proteomes" id="UP000570595"/>
    </source>
</evidence>
<gene>
    <name evidence="5" type="ORF">FOZ61_009170</name>
</gene>
<dbReference type="SMART" id="SM00235">
    <property type="entry name" value="ZnMc"/>
    <property type="match status" value="1"/>
</dbReference>
<comment type="caution">
    <text evidence="5">The sequence shown here is derived from an EMBL/GenBank/DDBJ whole genome shotgun (WGS) entry which is preliminary data.</text>
</comment>
<comment type="caution">
    <text evidence="1">Lacks conserved residue(s) required for the propagation of feature annotation.</text>
</comment>
<evidence type="ECO:0000256" key="3">
    <source>
        <dbReference type="SAM" id="SignalP"/>
    </source>
</evidence>
<reference evidence="5 6" key="1">
    <citation type="submission" date="2020-04" db="EMBL/GenBank/DDBJ databases">
        <title>Perkinsus olseni comparative genomics.</title>
        <authorList>
            <person name="Bogema D.R."/>
        </authorList>
    </citation>
    <scope>NUCLEOTIDE SEQUENCE [LARGE SCALE GENOMIC DNA]</scope>
    <source>
        <strain evidence="5">ATCC PRA-179</strain>
    </source>
</reference>
<dbReference type="GO" id="GO:0008270">
    <property type="term" value="F:zinc ion binding"/>
    <property type="evidence" value="ECO:0007669"/>
    <property type="project" value="UniProtKB-UniRule"/>
</dbReference>
<comment type="cofactor">
    <cofactor evidence="1">
        <name>Zn(2+)</name>
        <dbReference type="ChEBI" id="CHEBI:29105"/>
    </cofactor>
    <text evidence="1">Binds 1 zinc ion per subunit.</text>
</comment>
<feature type="binding site" evidence="1">
    <location>
        <position position="514"/>
    </location>
    <ligand>
        <name>Zn(2+)</name>
        <dbReference type="ChEBI" id="CHEBI:29105"/>
        <note>catalytic</note>
    </ligand>
</feature>
<evidence type="ECO:0000256" key="2">
    <source>
        <dbReference type="SAM" id="MobiDB-lite"/>
    </source>
</evidence>
<dbReference type="OrthoDB" id="417271at2759"/>
<protein>
    <recommendedName>
        <fullName evidence="4">Peptidase M12A domain-containing protein</fullName>
    </recommendedName>
</protein>
<dbReference type="GO" id="GO:0006508">
    <property type="term" value="P:proteolysis"/>
    <property type="evidence" value="ECO:0007669"/>
    <property type="project" value="UniProtKB-KW"/>
</dbReference>
<sequence length="716" mass="79160">MVLRVALVLRLLGEASTLWNATIPAGIRPDKEVPQGDDIYRSSVDLHRWSLLGCYALADGDAVMRGDKGEDVLDRTCVKAGCDAGKAANEMPKCRSGFPFYRFWRSDNCLQRDCLSGTSCKLQCLSKGLDVAALVYDQVDGARADVPKECRCGASQRLAVWKNWHQLSDHSVEFDTIRYLLPPDKLEKDSWEEGCQIEAWQFEDESPLDGTPPLSLLDVNAQDVEYQLAIIIGADDVGEIEDSAPDDDDMRSEAVRSRRDKCLIFRELGGGVSLALTGRSRMARRRIHRRLQPMEKDEQGVPYAAKGECRGVTEHISCWQRATKATGCGETCGVLEFDAKYRRRWCGRQETDECPITCGKCRLYNRSPQNGADVPLWLPNKGADGQVSIPYMFDPGDTAIDSSRRTVMREAAAAWREKTCVNFYEASPTTIGNRARVVVKVIRAALLACDRRTGSSRDNFPAHSTVSVLRSSSGLPSGCSAGPLGYPSGGQAFINLGSCSDLSRLGSVIHELGHTLGMVHTQMRGDRNKYLDMIYDNVKPTTMKNFAIRHYSYQGVNGQYSPYDYGSIMHYTKTQGMIAEKYDPRTNPGVFTLKGQYEPGISEVGQREHLSDLDVAEINALYSCRVSSATTPPPPQTVVRQQPSTTSRSTSEGDTRLAELEVVEQRLRADEAVQEAANSGGRLTTAARDHLLSAISGIKEMYMKISQLGDLARSLR</sequence>
<feature type="domain" description="Peptidase M12A" evidence="4">
    <location>
        <begin position="365"/>
        <end position="625"/>
    </location>
</feature>
<dbReference type="Gene3D" id="3.40.390.10">
    <property type="entry name" value="Collagenase (Catalytic Domain)"/>
    <property type="match status" value="1"/>
</dbReference>
<dbReference type="Proteomes" id="UP000570595">
    <property type="component" value="Unassembled WGS sequence"/>
</dbReference>
<dbReference type="InterPro" id="IPR024079">
    <property type="entry name" value="MetalloPept_cat_dom_sf"/>
</dbReference>
<dbReference type="AlphaFoldDB" id="A0A7J6M5Q9"/>
<accession>A0A7J6M5Q9</accession>
<feature type="active site" evidence="1">
    <location>
        <position position="511"/>
    </location>
</feature>
<name>A0A7J6M5Q9_PEROL</name>
<keyword evidence="1" id="KW-0479">Metal-binding</keyword>
<keyword evidence="1" id="KW-0645">Protease</keyword>
<dbReference type="SUPFAM" id="SSF55486">
    <property type="entry name" value="Metalloproteases ('zincins'), catalytic domain"/>
    <property type="match status" value="1"/>
</dbReference>
<feature type="signal peptide" evidence="3">
    <location>
        <begin position="1"/>
        <end position="17"/>
    </location>
</feature>
<dbReference type="EMBL" id="JABAHT010000065">
    <property type="protein sequence ID" value="KAF4666847.1"/>
    <property type="molecule type" value="Genomic_DNA"/>
</dbReference>
<organism evidence="5 6">
    <name type="scientific">Perkinsus olseni</name>
    <name type="common">Perkinsus atlanticus</name>
    <dbReference type="NCBI Taxonomy" id="32597"/>
    <lineage>
        <taxon>Eukaryota</taxon>
        <taxon>Sar</taxon>
        <taxon>Alveolata</taxon>
        <taxon>Perkinsozoa</taxon>
        <taxon>Perkinsea</taxon>
        <taxon>Perkinsida</taxon>
        <taxon>Perkinsidae</taxon>
        <taxon>Perkinsus</taxon>
    </lineage>
</organism>
<keyword evidence="1" id="KW-0862">Zinc</keyword>
<evidence type="ECO:0000256" key="1">
    <source>
        <dbReference type="PROSITE-ProRule" id="PRU01211"/>
    </source>
</evidence>
<evidence type="ECO:0000259" key="4">
    <source>
        <dbReference type="PROSITE" id="PS51864"/>
    </source>
</evidence>
<keyword evidence="1" id="KW-0482">Metalloprotease</keyword>
<feature type="chain" id="PRO_5029663441" description="Peptidase M12A domain-containing protein" evidence="3">
    <location>
        <begin position="18"/>
        <end position="716"/>
    </location>
</feature>
<feature type="compositionally biased region" description="Low complexity" evidence="2">
    <location>
        <begin position="637"/>
        <end position="650"/>
    </location>
</feature>
<dbReference type="GO" id="GO:0004222">
    <property type="term" value="F:metalloendopeptidase activity"/>
    <property type="evidence" value="ECO:0007669"/>
    <property type="project" value="UniProtKB-UniRule"/>
</dbReference>
<keyword evidence="1" id="KW-0378">Hydrolase</keyword>
<dbReference type="PANTHER" id="PTHR10127:SF850">
    <property type="entry name" value="METALLOENDOPEPTIDASE"/>
    <property type="match status" value="1"/>
</dbReference>
<keyword evidence="3" id="KW-0732">Signal</keyword>
<evidence type="ECO:0000313" key="5">
    <source>
        <dbReference type="EMBL" id="KAF4666847.1"/>
    </source>
</evidence>
<dbReference type="PANTHER" id="PTHR10127">
    <property type="entry name" value="DISCOIDIN, CUB, EGF, LAMININ , AND ZINC METALLOPROTEASE DOMAIN CONTAINING"/>
    <property type="match status" value="1"/>
</dbReference>